<evidence type="ECO:0000256" key="2">
    <source>
        <dbReference type="ARBA" id="ARBA00023315"/>
    </source>
</evidence>
<dbReference type="PANTHER" id="PTHR43800:SF1">
    <property type="entry name" value="PEPTIDYL-LYSINE N-ACETYLTRANSFERASE YJAB"/>
    <property type="match status" value="1"/>
</dbReference>
<dbReference type="EMBL" id="GL883080">
    <property type="protein sequence ID" value="EGF89562.1"/>
    <property type="molecule type" value="Genomic_DNA"/>
</dbReference>
<evidence type="ECO:0000313" key="5">
    <source>
        <dbReference type="Proteomes" id="UP000006512"/>
    </source>
</evidence>
<accession>F4QS42</accession>
<dbReference type="AlphaFoldDB" id="F4QS42"/>
<dbReference type="GO" id="GO:0016747">
    <property type="term" value="F:acyltransferase activity, transferring groups other than amino-acyl groups"/>
    <property type="evidence" value="ECO:0007669"/>
    <property type="project" value="InterPro"/>
</dbReference>
<feature type="domain" description="N-acetyltransferase" evidence="3">
    <location>
        <begin position="1"/>
        <end position="106"/>
    </location>
</feature>
<dbReference type="PROSITE" id="PS51186">
    <property type="entry name" value="GNAT"/>
    <property type="match status" value="1"/>
</dbReference>
<dbReference type="RefSeq" id="WP_006274757.1">
    <property type="nucleotide sequence ID" value="NZ_GL883080.1"/>
</dbReference>
<evidence type="ECO:0000259" key="3">
    <source>
        <dbReference type="PROSITE" id="PS51186"/>
    </source>
</evidence>
<dbReference type="Gene3D" id="3.40.630.30">
    <property type="match status" value="1"/>
</dbReference>
<dbReference type="eggNOG" id="COG0456">
    <property type="taxonomic scope" value="Bacteria"/>
</dbReference>
<dbReference type="HOGENOM" id="CLU_013985_21_0_5"/>
<keyword evidence="1 4" id="KW-0808">Transferase</keyword>
<dbReference type="Pfam" id="PF13508">
    <property type="entry name" value="Acetyltransf_7"/>
    <property type="match status" value="1"/>
</dbReference>
<gene>
    <name evidence="4" type="ORF">ABI_39790</name>
</gene>
<organism evidence="4 5">
    <name type="scientific">Asticcacaulis biprosthecium C19</name>
    <dbReference type="NCBI Taxonomy" id="715226"/>
    <lineage>
        <taxon>Bacteria</taxon>
        <taxon>Pseudomonadati</taxon>
        <taxon>Pseudomonadota</taxon>
        <taxon>Alphaproteobacteria</taxon>
        <taxon>Caulobacterales</taxon>
        <taxon>Caulobacteraceae</taxon>
        <taxon>Asticcacaulis</taxon>
    </lineage>
</organism>
<dbReference type="SUPFAM" id="SSF55729">
    <property type="entry name" value="Acyl-CoA N-acyltransferases (Nat)"/>
    <property type="match status" value="1"/>
</dbReference>
<evidence type="ECO:0000313" key="4">
    <source>
        <dbReference type="EMBL" id="EGF89562.1"/>
    </source>
</evidence>
<keyword evidence="2" id="KW-0012">Acyltransferase</keyword>
<protein>
    <submittedName>
        <fullName evidence="4">Acetyltransferase GNAT family protein</fullName>
    </submittedName>
</protein>
<name>F4QS42_9CAUL</name>
<reference evidence="5" key="1">
    <citation type="submission" date="2011-03" db="EMBL/GenBank/DDBJ databases">
        <title>Draft genome sequence of Brevundimonas diminuta.</title>
        <authorList>
            <person name="Brown P.J.B."/>
            <person name="Buechlein A."/>
            <person name="Hemmerich C."/>
            <person name="Brun Y.V."/>
        </authorList>
    </citation>
    <scope>NUCLEOTIDE SEQUENCE [LARGE SCALE GENOMIC DNA]</scope>
    <source>
        <strain evidence="5">C19</strain>
    </source>
</reference>
<dbReference type="PANTHER" id="PTHR43800">
    <property type="entry name" value="PEPTIDYL-LYSINE N-ACETYLTRANSFERASE YJAB"/>
    <property type="match status" value="1"/>
</dbReference>
<dbReference type="InterPro" id="IPR016181">
    <property type="entry name" value="Acyl_CoA_acyltransferase"/>
</dbReference>
<sequence length="106" mass="11509">MRVADHCLAVADLWVMSDDDDHAVAFMGLTDNSIDSLFVSPAHAGKGIGRQLVEHARSLAGPLMVDVNEQNLPAVGFYGRLGFRVTGQSERDNDGRPHPLLHMAMV</sequence>
<proteinExistence type="predicted"/>
<keyword evidence="5" id="KW-1185">Reference proteome</keyword>
<evidence type="ECO:0000256" key="1">
    <source>
        <dbReference type="ARBA" id="ARBA00022679"/>
    </source>
</evidence>
<dbReference type="STRING" id="715226.ABI_39790"/>
<dbReference type="Proteomes" id="UP000006512">
    <property type="component" value="Unassembled WGS sequence"/>
</dbReference>
<dbReference type="InterPro" id="IPR000182">
    <property type="entry name" value="GNAT_dom"/>
</dbReference>
<dbReference type="CDD" id="cd04301">
    <property type="entry name" value="NAT_SF"/>
    <property type="match status" value="1"/>
</dbReference>